<reference evidence="1 2" key="1">
    <citation type="submission" date="2023-02" db="EMBL/GenBank/DDBJ databases">
        <title>LHISI_Scaffold_Assembly.</title>
        <authorList>
            <person name="Stuart O.P."/>
            <person name="Cleave R."/>
            <person name="Magrath M.J.L."/>
            <person name="Mikheyev A.S."/>
        </authorList>
    </citation>
    <scope>NUCLEOTIDE SEQUENCE [LARGE SCALE GENOMIC DNA]</scope>
    <source>
        <strain evidence="1">Daus_M_001</strain>
        <tissue evidence="1">Leg muscle</tissue>
    </source>
</reference>
<keyword evidence="2" id="KW-1185">Reference proteome</keyword>
<gene>
    <name evidence="1" type="ORF">PR048_007661</name>
</gene>
<evidence type="ECO:0000313" key="1">
    <source>
        <dbReference type="EMBL" id="KAJ8888174.1"/>
    </source>
</evidence>
<organism evidence="1 2">
    <name type="scientific">Dryococelus australis</name>
    <dbReference type="NCBI Taxonomy" id="614101"/>
    <lineage>
        <taxon>Eukaryota</taxon>
        <taxon>Metazoa</taxon>
        <taxon>Ecdysozoa</taxon>
        <taxon>Arthropoda</taxon>
        <taxon>Hexapoda</taxon>
        <taxon>Insecta</taxon>
        <taxon>Pterygota</taxon>
        <taxon>Neoptera</taxon>
        <taxon>Polyneoptera</taxon>
        <taxon>Phasmatodea</taxon>
        <taxon>Verophasmatodea</taxon>
        <taxon>Anareolatae</taxon>
        <taxon>Phasmatidae</taxon>
        <taxon>Eurycanthinae</taxon>
        <taxon>Dryococelus</taxon>
    </lineage>
</organism>
<proteinExistence type="predicted"/>
<evidence type="ECO:0000313" key="2">
    <source>
        <dbReference type="Proteomes" id="UP001159363"/>
    </source>
</evidence>
<accession>A0ABQ9HVR4</accession>
<sequence>MDACQRASLHSDRLPEYRRPSCIRPPPPLVSSLLHNGYVSAPFKAACRVCVASRIGNSLDTCPHGQTNIQTSERCRVNIQGYLEKCRGGAGMKGRGRPEIPEKIRRPTASSGMIPTRENPATSPGVELGSLWRDASVLIVRPPWPPNTVGQYQLGSPLVDDRPIINAVKHWVVSGVVWTNRTTAISITGANRNGVLAVMDIDKLAPSRLAITAAESADLCRRSRYNLICRAVSQRGNASSPSAETAIYLRTGLRKLNAAINLESNTCVEADEGILKRRLKSFSKRNNLYAPTAAAIGTHPTLSRVPAFRMPAGGGISWKQNFRASEKCEGTVNGGLGVPRTVCLQSETDRSSRLSPKEACYFSSALSPSCRPYLQLFLCNTTTKVFAMAYIRNCSNNQLPPLNELFEQRTRFLPDLCDAEPGGTRQNLRSALQSKRVVRRSRDCEEVPSVGFWNVLLGCWREFSTPPFILFASNGSSAMSLEDNRWRSLPHLNPPLRSLVRRIGRRNSPVY</sequence>
<protein>
    <submittedName>
        <fullName evidence="1">Uncharacterized protein</fullName>
    </submittedName>
</protein>
<comment type="caution">
    <text evidence="1">The sequence shown here is derived from an EMBL/GenBank/DDBJ whole genome shotgun (WGS) entry which is preliminary data.</text>
</comment>
<name>A0ABQ9HVR4_9NEOP</name>
<dbReference type="EMBL" id="JARBHB010000003">
    <property type="protein sequence ID" value="KAJ8888174.1"/>
    <property type="molecule type" value="Genomic_DNA"/>
</dbReference>
<dbReference type="Proteomes" id="UP001159363">
    <property type="component" value="Chromosome 3"/>
</dbReference>